<keyword evidence="2" id="KW-1185">Reference proteome</keyword>
<reference evidence="1 2" key="1">
    <citation type="journal article" date="2023" name="Int. J. Syst. Evol. Microbiol.">
        <title>Sellimonas catena sp. nov., isolated from human faeces.</title>
        <authorList>
            <person name="Hisatomi A."/>
            <person name="Ohkuma M."/>
            <person name="Sakamoto M."/>
        </authorList>
    </citation>
    <scope>NUCLEOTIDE SEQUENCE [LARGE SCALE GENOMIC DNA]</scope>
    <source>
        <strain evidence="1 2">12EGH17</strain>
    </source>
</reference>
<dbReference type="EMBL" id="BSBO01000050">
    <property type="protein sequence ID" value="GLG06157.1"/>
    <property type="molecule type" value="Genomic_DNA"/>
</dbReference>
<evidence type="ECO:0000313" key="1">
    <source>
        <dbReference type="EMBL" id="GLG06157.1"/>
    </source>
</evidence>
<proteinExistence type="predicted"/>
<accession>A0A9W6FDM0</accession>
<name>A0A9W6FDM0_9FIRM</name>
<protein>
    <submittedName>
        <fullName evidence="1">Uncharacterized protein</fullName>
    </submittedName>
</protein>
<dbReference type="Proteomes" id="UP001145145">
    <property type="component" value="Unassembled WGS sequence"/>
</dbReference>
<sequence length="247" mass="28264">MFEGLKEALQYVNELKEASMQPIVTEIAGKTYCDKNLRRYGEEDLAEPIHVNTLSAMVDYITGKKEELRENMILHITSPKEVRLYSGLLEERRRETLFVCNAIVNEFQFDKYYDQERFLIELQANFAVNDDLQTIMQVAGNIQAGTTASYSDDGVSQKTTIKTGVQRVDVQVPNPVKLIPYRTFGEVEQPSSLYVFRVRDDGNGAPAFKLVEADNGLWKHAAMLKIKDYFEYELADVMKERNITIIA</sequence>
<gene>
    <name evidence="1" type="ORF">Selli1_33310</name>
</gene>
<dbReference type="AlphaFoldDB" id="A0A9W6FDM0"/>
<evidence type="ECO:0000313" key="2">
    <source>
        <dbReference type="Proteomes" id="UP001145145"/>
    </source>
</evidence>
<dbReference type="RefSeq" id="WP_281874170.1">
    <property type="nucleotide sequence ID" value="NZ_BSBO01000050.1"/>
</dbReference>
<organism evidence="1 2">
    <name type="scientific">Sellimonas catena</name>
    <dbReference type="NCBI Taxonomy" id="2994035"/>
    <lineage>
        <taxon>Bacteria</taxon>
        <taxon>Bacillati</taxon>
        <taxon>Bacillota</taxon>
        <taxon>Clostridia</taxon>
        <taxon>Lachnospirales</taxon>
        <taxon>Lachnospiraceae</taxon>
        <taxon>Sellimonas</taxon>
    </lineage>
</organism>
<comment type="caution">
    <text evidence="1">The sequence shown here is derived from an EMBL/GenBank/DDBJ whole genome shotgun (WGS) entry which is preliminary data.</text>
</comment>